<evidence type="ECO:0000256" key="3">
    <source>
        <dbReference type="SAM" id="SignalP"/>
    </source>
</evidence>
<proteinExistence type="inferred from homology"/>
<dbReference type="PANTHER" id="PTHR30344:SF1">
    <property type="entry name" value="6-PHOSPHOGLUCONOLACTONASE"/>
    <property type="match status" value="1"/>
</dbReference>
<evidence type="ECO:0000313" key="5">
    <source>
        <dbReference type="Proteomes" id="UP001220610"/>
    </source>
</evidence>
<protein>
    <submittedName>
        <fullName evidence="4">Lactonase family protein</fullName>
    </submittedName>
</protein>
<dbReference type="Proteomes" id="UP001220610">
    <property type="component" value="Chromosome"/>
</dbReference>
<dbReference type="GO" id="GO:0006006">
    <property type="term" value="P:glucose metabolic process"/>
    <property type="evidence" value="ECO:0007669"/>
    <property type="project" value="UniProtKB-KW"/>
</dbReference>
<organism evidence="4 5">
    <name type="scientific">Candidatus Pseudobacter hemicellulosilyticus</name>
    <dbReference type="NCBI Taxonomy" id="3121375"/>
    <lineage>
        <taxon>Bacteria</taxon>
        <taxon>Pseudomonadati</taxon>
        <taxon>Bacteroidota</taxon>
        <taxon>Chitinophagia</taxon>
        <taxon>Chitinophagales</taxon>
        <taxon>Chitinophagaceae</taxon>
        <taxon>Pseudobacter</taxon>
    </lineage>
</organism>
<keyword evidence="2" id="KW-0313">Glucose metabolism</keyword>
<comment type="similarity">
    <text evidence="1">Belongs to the cycloisomerase 2 family.</text>
</comment>
<name>A0AAJ5WP89_9BACT</name>
<dbReference type="SUPFAM" id="SSF51004">
    <property type="entry name" value="C-terminal (heme d1) domain of cytochrome cd1-nitrite reductase"/>
    <property type="match status" value="1"/>
</dbReference>
<dbReference type="Pfam" id="PF10282">
    <property type="entry name" value="Lactonase"/>
    <property type="match status" value="1"/>
</dbReference>
<evidence type="ECO:0000256" key="2">
    <source>
        <dbReference type="ARBA" id="ARBA00022526"/>
    </source>
</evidence>
<dbReference type="InterPro" id="IPR019405">
    <property type="entry name" value="Lactonase_7-beta_prop"/>
</dbReference>
<evidence type="ECO:0000313" key="4">
    <source>
        <dbReference type="EMBL" id="WEK34764.1"/>
    </source>
</evidence>
<dbReference type="InterPro" id="IPR050282">
    <property type="entry name" value="Cycloisomerase_2"/>
</dbReference>
<feature type="chain" id="PRO_5042546734" evidence="3">
    <location>
        <begin position="20"/>
        <end position="373"/>
    </location>
</feature>
<evidence type="ECO:0000256" key="1">
    <source>
        <dbReference type="ARBA" id="ARBA00005564"/>
    </source>
</evidence>
<gene>
    <name evidence="4" type="ORF">P0Y53_19940</name>
</gene>
<dbReference type="GO" id="GO:0005829">
    <property type="term" value="C:cytosol"/>
    <property type="evidence" value="ECO:0007669"/>
    <property type="project" value="TreeGrafter"/>
</dbReference>
<reference evidence="4" key="1">
    <citation type="submission" date="2023-03" db="EMBL/GenBank/DDBJ databases">
        <title>Andean soil-derived lignocellulolytic bacterial consortium as a source of novel taxa and putative plastic-active enzymes.</title>
        <authorList>
            <person name="Diaz-Garcia L."/>
            <person name="Chuvochina M."/>
            <person name="Feuerriegel G."/>
            <person name="Bunk B."/>
            <person name="Sproer C."/>
            <person name="Streit W.R."/>
            <person name="Rodriguez L.M."/>
            <person name="Overmann J."/>
            <person name="Jimenez D.J."/>
        </authorList>
    </citation>
    <scope>NUCLEOTIDE SEQUENCE</scope>
    <source>
        <strain evidence="4">MAG 7</strain>
    </source>
</reference>
<dbReference type="Gene3D" id="2.130.10.10">
    <property type="entry name" value="YVTN repeat-like/Quinoprotein amine dehydrogenase"/>
    <property type="match status" value="1"/>
</dbReference>
<dbReference type="GO" id="GO:0017057">
    <property type="term" value="F:6-phosphogluconolactonase activity"/>
    <property type="evidence" value="ECO:0007669"/>
    <property type="project" value="TreeGrafter"/>
</dbReference>
<dbReference type="InterPro" id="IPR015943">
    <property type="entry name" value="WD40/YVTN_repeat-like_dom_sf"/>
</dbReference>
<accession>A0AAJ5WP89</accession>
<keyword evidence="3" id="KW-0732">Signal</keyword>
<feature type="signal peptide" evidence="3">
    <location>
        <begin position="1"/>
        <end position="19"/>
    </location>
</feature>
<dbReference type="EMBL" id="CP119311">
    <property type="protein sequence ID" value="WEK34764.1"/>
    <property type="molecule type" value="Genomic_DNA"/>
</dbReference>
<dbReference type="FunFam" id="2.130.10.10:FF:000306">
    <property type="entry name" value="3-carboxymuconate cyclase"/>
    <property type="match status" value="1"/>
</dbReference>
<dbReference type="InterPro" id="IPR011048">
    <property type="entry name" value="Haem_d1_sf"/>
</dbReference>
<dbReference type="PANTHER" id="PTHR30344">
    <property type="entry name" value="6-PHOSPHOGLUCONOLACTONASE-RELATED"/>
    <property type="match status" value="1"/>
</dbReference>
<sequence length="373" mass="39949">MKAIVAQLIFLALPSFVMSQTTYLLVGTYTGGGSEGIYVYKFNSQTGEAELVSTAASSNPSYLEVSPDKRFVYAVNENGDGKGAISAFGFNPENGQLVFSNEELTHGDHPCHVSIDKTGKWAVASNYSGGNFAVFGIGDDGSLRPASQIIKHAGKGPHPDRQEGPHVHSAWFSPDNRYLLVMDLGTDKLMTYAFDATSGKVIPAPVPFTATAPGAGPRHFAFSPSGKFGYVIEELTGAVSAYQYADGKLKQFQTISSLPADAKVANKDAGSADIHISPDGKFLYASNRGQTNTIAIYSINPENGKLSLKGQQPVLGKAPRNFNFDPSGRLLLVANMDSDEIVIFKRDAATGLLEDSGRRIKLSKPVCVKWVVE</sequence>
<keyword evidence="2" id="KW-0119">Carbohydrate metabolism</keyword>
<dbReference type="AlphaFoldDB" id="A0AAJ5WP89"/>